<dbReference type="RefSeq" id="WP_375557148.1">
    <property type="nucleotide sequence ID" value="NZ_JBBVGT010000002.1"/>
</dbReference>
<dbReference type="Pfam" id="PF13521">
    <property type="entry name" value="AAA_28"/>
    <property type="match status" value="1"/>
</dbReference>
<feature type="domain" description="NadR/Ttd14 AAA" evidence="1">
    <location>
        <begin position="7"/>
        <end position="63"/>
    </location>
</feature>
<keyword evidence="3" id="KW-1185">Reference proteome</keyword>
<evidence type="ECO:0000259" key="1">
    <source>
        <dbReference type="Pfam" id="PF13521"/>
    </source>
</evidence>
<gene>
    <name evidence="2" type="ORF">WKR92_07190</name>
</gene>
<sequence>MRNNNFYIITGGPGVGKTAVIDELQHVGFLTIREEARRIIKEQLSLGGDGVPWKEAVYTFAKMKETRDIVYFLTFNREARIFGRANHKTDLK</sequence>
<dbReference type="Gene3D" id="3.40.50.300">
    <property type="entry name" value="P-loop containing nucleotide triphosphate hydrolases"/>
    <property type="match status" value="1"/>
</dbReference>
<name>A0ABV5CDH9_9SPHI</name>
<evidence type="ECO:0000313" key="2">
    <source>
        <dbReference type="EMBL" id="MFB5945613.1"/>
    </source>
</evidence>
<dbReference type="Proteomes" id="UP001580928">
    <property type="component" value="Unassembled WGS sequence"/>
</dbReference>
<organism evidence="2 3">
    <name type="scientific">Albibacterium profundi</name>
    <dbReference type="NCBI Taxonomy" id="3134906"/>
    <lineage>
        <taxon>Bacteria</taxon>
        <taxon>Pseudomonadati</taxon>
        <taxon>Bacteroidota</taxon>
        <taxon>Sphingobacteriia</taxon>
        <taxon>Sphingobacteriales</taxon>
        <taxon>Sphingobacteriaceae</taxon>
        <taxon>Albibacterium</taxon>
    </lineage>
</organism>
<accession>A0ABV5CDH9</accession>
<proteinExistence type="predicted"/>
<dbReference type="InterPro" id="IPR038727">
    <property type="entry name" value="NadR/Ttd14_AAA_dom"/>
</dbReference>
<reference evidence="2 3" key="1">
    <citation type="submission" date="2024-04" db="EMBL/GenBank/DDBJ databases">
        <title>Albibacterium profundi sp. nov., isolated from sediment of the Challenger Deep of Mariana Trench.</title>
        <authorList>
            <person name="Wang Y."/>
        </authorList>
    </citation>
    <scope>NUCLEOTIDE SEQUENCE [LARGE SCALE GENOMIC DNA]</scope>
    <source>
        <strain evidence="2 3">RHL897</strain>
    </source>
</reference>
<comment type="caution">
    <text evidence="2">The sequence shown here is derived from an EMBL/GenBank/DDBJ whole genome shotgun (WGS) entry which is preliminary data.</text>
</comment>
<dbReference type="EMBL" id="JBBVGT010000002">
    <property type="protein sequence ID" value="MFB5945613.1"/>
    <property type="molecule type" value="Genomic_DNA"/>
</dbReference>
<dbReference type="InterPro" id="IPR027417">
    <property type="entry name" value="P-loop_NTPase"/>
</dbReference>
<protein>
    <submittedName>
        <fullName evidence="2">AAA family ATPase</fullName>
    </submittedName>
</protein>
<evidence type="ECO:0000313" key="3">
    <source>
        <dbReference type="Proteomes" id="UP001580928"/>
    </source>
</evidence>